<protein>
    <recommendedName>
        <fullName evidence="5">Entericidin</fullName>
    </recommendedName>
</protein>
<gene>
    <name evidence="3" type="ORF">EOD41_12665</name>
</gene>
<feature type="signal peptide" evidence="2">
    <location>
        <begin position="1"/>
        <end position="17"/>
    </location>
</feature>
<dbReference type="Proteomes" id="UP000282759">
    <property type="component" value="Unassembled WGS sequence"/>
</dbReference>
<dbReference type="PROSITE" id="PS51257">
    <property type="entry name" value="PROKAR_LIPOPROTEIN"/>
    <property type="match status" value="1"/>
</dbReference>
<proteinExistence type="predicted"/>
<comment type="caution">
    <text evidence="3">The sequence shown here is derived from an EMBL/GenBank/DDBJ whole genome shotgun (WGS) entry which is preliminary data.</text>
</comment>
<dbReference type="RefSeq" id="WP_127705444.1">
    <property type="nucleotide sequence ID" value="NZ_SACK01000005.1"/>
</dbReference>
<accession>A0A437MRQ0</accession>
<keyword evidence="2" id="KW-0732">Signal</keyword>
<feature type="compositionally biased region" description="Polar residues" evidence="1">
    <location>
        <begin position="24"/>
        <end position="55"/>
    </location>
</feature>
<keyword evidence="4" id="KW-1185">Reference proteome</keyword>
<dbReference type="AlphaFoldDB" id="A0A437MRQ0"/>
<dbReference type="EMBL" id="SACK01000005">
    <property type="protein sequence ID" value="RVU00330.1"/>
    <property type="molecule type" value="Genomic_DNA"/>
</dbReference>
<organism evidence="3 4">
    <name type="scientific">Mucilaginibacter limnophilus</name>
    <dbReference type="NCBI Taxonomy" id="1932778"/>
    <lineage>
        <taxon>Bacteria</taxon>
        <taxon>Pseudomonadati</taxon>
        <taxon>Bacteroidota</taxon>
        <taxon>Sphingobacteriia</taxon>
        <taxon>Sphingobacteriales</taxon>
        <taxon>Sphingobacteriaceae</taxon>
        <taxon>Mucilaginibacter</taxon>
    </lineage>
</organism>
<evidence type="ECO:0000256" key="1">
    <source>
        <dbReference type="SAM" id="MobiDB-lite"/>
    </source>
</evidence>
<name>A0A437MRQ0_9SPHI</name>
<sequence>MKKVLLITCMCAGMAFASCGGNKTEGTTDSTPMDTSNMGSDTATDVPQTGTGTDTSGVGAGRGAAGDSASADSAQQ</sequence>
<reference evidence="3 4" key="1">
    <citation type="submission" date="2019-01" db="EMBL/GenBank/DDBJ databases">
        <authorList>
            <person name="Chen W.-M."/>
        </authorList>
    </citation>
    <scope>NUCLEOTIDE SEQUENCE [LARGE SCALE GENOMIC DNA]</scope>
    <source>
        <strain evidence="3 4">YBJ-36</strain>
    </source>
</reference>
<feature type="region of interest" description="Disordered" evidence="1">
    <location>
        <begin position="17"/>
        <end position="76"/>
    </location>
</feature>
<evidence type="ECO:0000313" key="4">
    <source>
        <dbReference type="Proteomes" id="UP000282759"/>
    </source>
</evidence>
<evidence type="ECO:0000256" key="2">
    <source>
        <dbReference type="SAM" id="SignalP"/>
    </source>
</evidence>
<feature type="compositionally biased region" description="Low complexity" evidence="1">
    <location>
        <begin position="65"/>
        <end position="76"/>
    </location>
</feature>
<feature type="chain" id="PRO_5019381360" description="Entericidin" evidence="2">
    <location>
        <begin position="18"/>
        <end position="76"/>
    </location>
</feature>
<evidence type="ECO:0008006" key="5">
    <source>
        <dbReference type="Google" id="ProtNLM"/>
    </source>
</evidence>
<evidence type="ECO:0000313" key="3">
    <source>
        <dbReference type="EMBL" id="RVU00330.1"/>
    </source>
</evidence>